<evidence type="ECO:0000313" key="3">
    <source>
        <dbReference type="EMBL" id="VTJ84243.1"/>
    </source>
</evidence>
<feature type="region of interest" description="Disordered" evidence="1">
    <location>
        <begin position="70"/>
        <end position="109"/>
    </location>
</feature>
<feature type="non-terminal residue" evidence="3">
    <location>
        <position position="1"/>
    </location>
</feature>
<evidence type="ECO:0000256" key="1">
    <source>
        <dbReference type="SAM" id="MobiDB-lite"/>
    </source>
</evidence>
<organism evidence="3">
    <name type="scientific">Marmota monax</name>
    <name type="common">Woodchuck</name>
    <dbReference type="NCBI Taxonomy" id="9995"/>
    <lineage>
        <taxon>Eukaryota</taxon>
        <taxon>Metazoa</taxon>
        <taxon>Chordata</taxon>
        <taxon>Craniata</taxon>
        <taxon>Vertebrata</taxon>
        <taxon>Euteleostomi</taxon>
        <taxon>Mammalia</taxon>
        <taxon>Eutheria</taxon>
        <taxon>Euarchontoglires</taxon>
        <taxon>Glires</taxon>
        <taxon>Rodentia</taxon>
        <taxon>Sciuromorpha</taxon>
        <taxon>Sciuridae</taxon>
        <taxon>Xerinae</taxon>
        <taxon>Marmotini</taxon>
        <taxon>Marmota</taxon>
    </lineage>
</organism>
<keyword evidence="2" id="KW-0732">Signal</keyword>
<feature type="signal peptide" evidence="2">
    <location>
        <begin position="1"/>
        <end position="22"/>
    </location>
</feature>
<feature type="chain" id="PRO_5022913825" evidence="2">
    <location>
        <begin position="23"/>
        <end position="109"/>
    </location>
</feature>
<protein>
    <submittedName>
        <fullName evidence="3">Uncharacterized protein</fullName>
    </submittedName>
</protein>
<dbReference type="AlphaFoldDB" id="A0A5E4CQY2"/>
<dbReference type="EMBL" id="CABDUW010001836">
    <property type="protein sequence ID" value="VTJ84243.1"/>
    <property type="molecule type" value="Genomic_DNA"/>
</dbReference>
<gene>
    <name evidence="3" type="ORF">MONAX_5E003809</name>
</gene>
<name>A0A5E4CQY2_MARMO</name>
<proteinExistence type="predicted"/>
<reference evidence="3" key="1">
    <citation type="submission" date="2019-04" db="EMBL/GenBank/DDBJ databases">
        <authorList>
            <person name="Alioto T."/>
            <person name="Alioto T."/>
        </authorList>
    </citation>
    <scope>NUCLEOTIDE SEQUENCE [LARGE SCALE GENOMIC DNA]</scope>
</reference>
<sequence length="109" mass="11727">SRFLEMKPCRLRLHLWAALTSAALVCNHSRAALASAALQPGARPQGPKRLPLRLSVPLLWSMGPLAGGCRTTPEQALPEGAAANRPPRRSRLQSSLWRTGLGTQPSSNL</sequence>
<evidence type="ECO:0000256" key="2">
    <source>
        <dbReference type="SAM" id="SignalP"/>
    </source>
</evidence>
<comment type="caution">
    <text evidence="3">The sequence shown here is derived from an EMBL/GenBank/DDBJ whole genome shotgun (WGS) entry which is preliminary data.</text>
</comment>
<accession>A0A5E4CQY2</accession>